<accession>A0A1X7QZJ8</accession>
<evidence type="ECO:0000256" key="8">
    <source>
        <dbReference type="ARBA" id="ARBA00023242"/>
    </source>
</evidence>
<evidence type="ECO:0000256" key="4">
    <source>
        <dbReference type="ARBA" id="ARBA00022448"/>
    </source>
</evidence>
<evidence type="ECO:0000313" key="11">
    <source>
        <dbReference type="Proteomes" id="UP000196158"/>
    </source>
</evidence>
<dbReference type="GO" id="GO:0005737">
    <property type="term" value="C:cytoplasm"/>
    <property type="evidence" value="ECO:0007669"/>
    <property type="project" value="UniProtKB-SubCell"/>
</dbReference>
<dbReference type="OrthoDB" id="4041888at2759"/>
<feature type="domain" description="RNA binding protein She2" evidence="9">
    <location>
        <begin position="27"/>
        <end position="225"/>
    </location>
</feature>
<dbReference type="STRING" id="1789683.A0A1X7QZJ8"/>
<keyword evidence="5" id="KW-0963">Cytoplasm</keyword>
<proteinExistence type="inferred from homology"/>
<evidence type="ECO:0000256" key="2">
    <source>
        <dbReference type="ARBA" id="ARBA00004496"/>
    </source>
</evidence>
<evidence type="ECO:0000256" key="5">
    <source>
        <dbReference type="ARBA" id="ARBA00022490"/>
    </source>
</evidence>
<protein>
    <submittedName>
        <fullName evidence="10">Similar to Saccharomyces cerevisiae YKL130C SHE2 RNA-binding protein that binds specific mRNAs and interacts with She3p</fullName>
    </submittedName>
</protein>
<evidence type="ECO:0000256" key="1">
    <source>
        <dbReference type="ARBA" id="ARBA00004123"/>
    </source>
</evidence>
<keyword evidence="4" id="KW-0813">Transport</keyword>
<evidence type="ECO:0000256" key="6">
    <source>
        <dbReference type="ARBA" id="ARBA00022816"/>
    </source>
</evidence>
<comment type="subcellular location">
    <subcellularLocation>
        <location evidence="2">Cytoplasm</location>
    </subcellularLocation>
    <subcellularLocation>
        <location evidence="1">Nucleus</location>
    </subcellularLocation>
</comment>
<dbReference type="Proteomes" id="UP000196158">
    <property type="component" value="Unassembled WGS sequence"/>
</dbReference>
<evidence type="ECO:0000259" key="9">
    <source>
        <dbReference type="Pfam" id="PF11435"/>
    </source>
</evidence>
<evidence type="ECO:0000256" key="7">
    <source>
        <dbReference type="ARBA" id="ARBA00022884"/>
    </source>
</evidence>
<dbReference type="SUPFAM" id="SSF116942">
    <property type="entry name" value="RNA-binding protein She2p"/>
    <property type="match status" value="1"/>
</dbReference>
<gene>
    <name evidence="10" type="ORF">KASA_0Q13970G</name>
</gene>
<dbReference type="EMBL" id="FXLY01000002">
    <property type="protein sequence ID" value="SMN18847.1"/>
    <property type="molecule type" value="Genomic_DNA"/>
</dbReference>
<reference evidence="10 11" key="1">
    <citation type="submission" date="2017-04" db="EMBL/GenBank/DDBJ databases">
        <authorList>
            <person name="Afonso C.L."/>
            <person name="Miller P.J."/>
            <person name="Scott M.A."/>
            <person name="Spackman E."/>
            <person name="Goraichik I."/>
            <person name="Dimitrov K.M."/>
            <person name="Suarez D.L."/>
            <person name="Swayne D.E."/>
        </authorList>
    </citation>
    <scope>NUCLEOTIDE SEQUENCE [LARGE SCALE GENOMIC DNA]</scope>
</reference>
<keyword evidence="7" id="KW-0694">RNA-binding</keyword>
<dbReference type="InterPro" id="IPR024261">
    <property type="entry name" value="RNA-bd_She2"/>
</dbReference>
<name>A0A1X7QZJ8_9SACH</name>
<organism evidence="10 11">
    <name type="scientific">Maudiozyma saulgeensis</name>
    <dbReference type="NCBI Taxonomy" id="1789683"/>
    <lineage>
        <taxon>Eukaryota</taxon>
        <taxon>Fungi</taxon>
        <taxon>Dikarya</taxon>
        <taxon>Ascomycota</taxon>
        <taxon>Saccharomycotina</taxon>
        <taxon>Saccharomycetes</taxon>
        <taxon>Saccharomycetales</taxon>
        <taxon>Saccharomycetaceae</taxon>
        <taxon>Maudiozyma</taxon>
    </lineage>
</organism>
<dbReference type="InterPro" id="IPR036827">
    <property type="entry name" value="She2_dom_sf"/>
</dbReference>
<dbReference type="Gene3D" id="1.20.200.20">
    <property type="entry name" value="She2 domain"/>
    <property type="match status" value="1"/>
</dbReference>
<dbReference type="Pfam" id="PF11435">
    <property type="entry name" value="She2p"/>
    <property type="match status" value="1"/>
</dbReference>
<keyword evidence="11" id="KW-1185">Reference proteome</keyword>
<evidence type="ECO:0000313" key="10">
    <source>
        <dbReference type="EMBL" id="SMN18847.1"/>
    </source>
</evidence>
<sequence length="249" mass="29146">MSKGLVDSSWSIENFQVTDEIINSLGKILQVYSDYLSSHIHILNKFISHMRRVSTLRFERTTLIKYVKKLRFFNDVLIEYDLSQLPKYNDNIGGLREGIKPIGMYLEKILETLDLMNFYLTQSLQKEIISKTLNEDLTLTESSIIAIDDTYNHFVKYTQWMIESLGIKNELLQLEVIKFALKCAEEDGTDMEETENIFLHQVMPVNDEYEYASITDQWASVLEGKLDVLKKEYSMLAEKWHEKFGKTKN</sequence>
<comment type="similarity">
    <text evidence="3">Belongs to the SHE2 family.</text>
</comment>
<dbReference type="AlphaFoldDB" id="A0A1X7QZJ8"/>
<evidence type="ECO:0000256" key="3">
    <source>
        <dbReference type="ARBA" id="ARBA00005611"/>
    </source>
</evidence>
<dbReference type="GO" id="GO:0005634">
    <property type="term" value="C:nucleus"/>
    <property type="evidence" value="ECO:0007669"/>
    <property type="project" value="UniProtKB-SubCell"/>
</dbReference>
<dbReference type="GO" id="GO:0051028">
    <property type="term" value="P:mRNA transport"/>
    <property type="evidence" value="ECO:0007669"/>
    <property type="project" value="UniProtKB-KW"/>
</dbReference>
<dbReference type="GO" id="GO:0003723">
    <property type="term" value="F:RNA binding"/>
    <property type="evidence" value="ECO:0007669"/>
    <property type="project" value="UniProtKB-KW"/>
</dbReference>
<keyword evidence="8" id="KW-0539">Nucleus</keyword>
<keyword evidence="6" id="KW-0509">mRNA transport</keyword>